<dbReference type="RefSeq" id="WP_125045656.1">
    <property type="nucleotide sequence ID" value="NZ_BHZC01000001.1"/>
</dbReference>
<keyword evidence="2" id="KW-0472">Membrane</keyword>
<dbReference type="OrthoDB" id="4307690at2"/>
<dbReference type="GeneID" id="95622458"/>
<keyword evidence="2" id="KW-1133">Transmembrane helix</keyword>
<proteinExistence type="predicted"/>
<feature type="transmembrane region" description="Helical" evidence="2">
    <location>
        <begin position="110"/>
        <end position="131"/>
    </location>
</feature>
<dbReference type="EMBL" id="BHZC01000001">
    <property type="protein sequence ID" value="GCD35810.1"/>
    <property type="molecule type" value="Genomic_DNA"/>
</dbReference>
<evidence type="ECO:0000313" key="3">
    <source>
        <dbReference type="EMBL" id="GCD35810.1"/>
    </source>
</evidence>
<evidence type="ECO:0000256" key="1">
    <source>
        <dbReference type="SAM" id="MobiDB-lite"/>
    </source>
</evidence>
<organism evidence="3 4">
    <name type="scientific">Streptomyces chrestomyceticus JCM 4735</name>
    <dbReference type="NCBI Taxonomy" id="1306181"/>
    <lineage>
        <taxon>Bacteria</taxon>
        <taxon>Bacillati</taxon>
        <taxon>Actinomycetota</taxon>
        <taxon>Actinomycetes</taxon>
        <taxon>Kitasatosporales</taxon>
        <taxon>Streptomycetaceae</taxon>
        <taxon>Streptomyces</taxon>
    </lineage>
</organism>
<protein>
    <submittedName>
        <fullName evidence="3">Uncharacterized protein</fullName>
    </submittedName>
</protein>
<sequence>MTDPYDNDASWQMNASAEDEGRVYQAGGDQHITEYHYHGAEPVLADDEVDDEDEDDDEGGWHYEPADVYFLNGLGDLFALALLPLAPIIPLAISGASVRATWTADPGPSLWWSTLYTLGTMALAALVFRILRMVLPHRTDVYSWWYLPLGVAVFAYYGVRAPEKATFEVIADLGQQMAQVLGPL</sequence>
<accession>A0A7U9PYJ7</accession>
<comment type="caution">
    <text evidence="3">The sequence shown here is derived from an EMBL/GenBank/DDBJ whole genome shotgun (WGS) entry which is preliminary data.</text>
</comment>
<feature type="region of interest" description="Disordered" evidence="1">
    <location>
        <begin position="1"/>
        <end position="25"/>
    </location>
</feature>
<keyword evidence="2" id="KW-0812">Transmembrane</keyword>
<gene>
    <name evidence="3" type="ORF">OEIGOIKO_03557</name>
</gene>
<evidence type="ECO:0000313" key="4">
    <source>
        <dbReference type="Proteomes" id="UP000287830"/>
    </source>
</evidence>
<feature type="transmembrane region" description="Helical" evidence="2">
    <location>
        <begin position="77"/>
        <end position="98"/>
    </location>
</feature>
<dbReference type="Proteomes" id="UP000287830">
    <property type="component" value="Unassembled WGS sequence"/>
</dbReference>
<feature type="transmembrane region" description="Helical" evidence="2">
    <location>
        <begin position="143"/>
        <end position="159"/>
    </location>
</feature>
<reference evidence="3 4" key="1">
    <citation type="submission" date="2018-11" db="EMBL/GenBank/DDBJ databases">
        <title>Whole genome sequence of Streptomyces chrestomyceticus NBRC 13444(T).</title>
        <authorList>
            <person name="Komaki H."/>
            <person name="Tamura T."/>
        </authorList>
    </citation>
    <scope>NUCLEOTIDE SEQUENCE [LARGE SCALE GENOMIC DNA]</scope>
    <source>
        <strain evidence="3 4">NBRC 13444</strain>
    </source>
</reference>
<dbReference type="AlphaFoldDB" id="A0A7U9PYJ7"/>
<name>A0A7U9PYJ7_9ACTN</name>
<evidence type="ECO:0000256" key="2">
    <source>
        <dbReference type="SAM" id="Phobius"/>
    </source>
</evidence>